<proteinExistence type="predicted"/>
<dbReference type="EnsemblPlants" id="Kaladp0977s0012.1.v1.1">
    <property type="protein sequence ID" value="Kaladp0977s0012.1.v1.1"/>
    <property type="gene ID" value="Kaladp0977s0012.v1.1"/>
</dbReference>
<name>A0A7N0VK91_KALFE</name>
<dbReference type="Gramene" id="Kaladp0977s0012.1.v1.1">
    <property type="protein sequence ID" value="Kaladp0977s0012.1.v1.1"/>
    <property type="gene ID" value="Kaladp0977s0012.v1.1"/>
</dbReference>
<evidence type="ECO:0000313" key="2">
    <source>
        <dbReference type="Proteomes" id="UP000594263"/>
    </source>
</evidence>
<protein>
    <recommendedName>
        <fullName evidence="3">AT-hook motif nuclear-localized protein</fullName>
    </recommendedName>
</protein>
<dbReference type="AlphaFoldDB" id="A0A7N0VK91"/>
<reference evidence="1" key="1">
    <citation type="submission" date="2021-01" db="UniProtKB">
        <authorList>
            <consortium name="EnsemblPlants"/>
        </authorList>
    </citation>
    <scope>IDENTIFICATION</scope>
</reference>
<sequence length="275" mass="30019">MKKERSFRELYEAAEGTAAVVEGVEFEMVKVTEKYLLVSAVNVVLLVSQTHTKLFSDSSHYFLNIQRPPNLLLHKMTKQAFQKPLLLRRAPPPTPRRRQIRGLRARQLVAEMEKIASWVQEPCGGGDVQVKKKRGRPRKYGPDGVAAAISPKPISSSAPAHPPVIDFSAPKRGKIRSPGSGIKFNKMSSEAADLLAARSEAAGEVSARLFVLTFSLNLTLFYFPFGSDHGMEKVRGAPKVVVKYAEISAVSDDDGNADQFGEEMAVGEANAGVLG</sequence>
<evidence type="ECO:0008006" key="3">
    <source>
        <dbReference type="Google" id="ProtNLM"/>
    </source>
</evidence>
<accession>A0A7N0VK91</accession>
<organism evidence="1 2">
    <name type="scientific">Kalanchoe fedtschenkoi</name>
    <name type="common">Lavender scallops</name>
    <name type="synonym">South American air plant</name>
    <dbReference type="NCBI Taxonomy" id="63787"/>
    <lineage>
        <taxon>Eukaryota</taxon>
        <taxon>Viridiplantae</taxon>
        <taxon>Streptophyta</taxon>
        <taxon>Embryophyta</taxon>
        <taxon>Tracheophyta</taxon>
        <taxon>Spermatophyta</taxon>
        <taxon>Magnoliopsida</taxon>
        <taxon>eudicotyledons</taxon>
        <taxon>Gunneridae</taxon>
        <taxon>Pentapetalae</taxon>
        <taxon>Saxifragales</taxon>
        <taxon>Crassulaceae</taxon>
        <taxon>Kalanchoe</taxon>
    </lineage>
</organism>
<keyword evidence="2" id="KW-1185">Reference proteome</keyword>
<evidence type="ECO:0000313" key="1">
    <source>
        <dbReference type="EnsemblPlants" id="Kaladp0977s0012.1.v1.1"/>
    </source>
</evidence>
<dbReference type="Proteomes" id="UP000594263">
    <property type="component" value="Unplaced"/>
</dbReference>